<organism evidence="1 2">
    <name type="scientific">Thalassoglobus neptunius</name>
    <dbReference type="NCBI Taxonomy" id="1938619"/>
    <lineage>
        <taxon>Bacteria</taxon>
        <taxon>Pseudomonadati</taxon>
        <taxon>Planctomycetota</taxon>
        <taxon>Planctomycetia</taxon>
        <taxon>Planctomycetales</taxon>
        <taxon>Planctomycetaceae</taxon>
        <taxon>Thalassoglobus</taxon>
    </lineage>
</organism>
<name>A0A5C5X3K3_9PLAN</name>
<dbReference type="AlphaFoldDB" id="A0A5C5X3K3"/>
<evidence type="ECO:0000313" key="2">
    <source>
        <dbReference type="Proteomes" id="UP000317243"/>
    </source>
</evidence>
<comment type="caution">
    <text evidence="1">The sequence shown here is derived from an EMBL/GenBank/DDBJ whole genome shotgun (WGS) entry which is preliminary data.</text>
</comment>
<sequence length="147" mass="15692">MGIFDSLFGGMEGGGKLTSQEAFAGILLGASACDGHIADDEVQGLVTALIRMKLYERMNEKQFNSMLNKLHGVIKKKGVDFLIEGCAAGLPEGLGNTAFANACDIVLADGVVEDDEKQFIENLRRSLKIDSGDAKLIAEIMVVKNKG</sequence>
<evidence type="ECO:0008006" key="3">
    <source>
        <dbReference type="Google" id="ProtNLM"/>
    </source>
</evidence>
<dbReference type="InterPro" id="IPR029024">
    <property type="entry name" value="TerB-like"/>
</dbReference>
<reference evidence="1 2" key="1">
    <citation type="submission" date="2019-02" db="EMBL/GenBank/DDBJ databases">
        <title>Deep-cultivation of Planctomycetes and their phenomic and genomic characterization uncovers novel biology.</title>
        <authorList>
            <person name="Wiegand S."/>
            <person name="Jogler M."/>
            <person name="Boedeker C."/>
            <person name="Pinto D."/>
            <person name="Vollmers J."/>
            <person name="Rivas-Marin E."/>
            <person name="Kohn T."/>
            <person name="Peeters S.H."/>
            <person name="Heuer A."/>
            <person name="Rast P."/>
            <person name="Oberbeckmann S."/>
            <person name="Bunk B."/>
            <person name="Jeske O."/>
            <person name="Meyerdierks A."/>
            <person name="Storesund J.E."/>
            <person name="Kallscheuer N."/>
            <person name="Luecker S."/>
            <person name="Lage O.M."/>
            <person name="Pohl T."/>
            <person name="Merkel B.J."/>
            <person name="Hornburger P."/>
            <person name="Mueller R.-W."/>
            <person name="Bruemmer F."/>
            <person name="Labrenz M."/>
            <person name="Spormann A.M."/>
            <person name="Op Den Camp H."/>
            <person name="Overmann J."/>
            <person name="Amann R."/>
            <person name="Jetten M.S.M."/>
            <person name="Mascher T."/>
            <person name="Medema M.H."/>
            <person name="Devos D.P."/>
            <person name="Kaster A.-K."/>
            <person name="Ovreas L."/>
            <person name="Rohde M."/>
            <person name="Galperin M.Y."/>
            <person name="Jogler C."/>
        </authorList>
    </citation>
    <scope>NUCLEOTIDE SEQUENCE [LARGE SCALE GENOMIC DNA]</scope>
    <source>
        <strain evidence="1 2">KOR42</strain>
    </source>
</reference>
<dbReference type="OrthoDB" id="272729at2"/>
<evidence type="ECO:0000313" key="1">
    <source>
        <dbReference type="EMBL" id="TWT56793.1"/>
    </source>
</evidence>
<dbReference type="Gene3D" id="1.10.3680.10">
    <property type="entry name" value="TerB-like"/>
    <property type="match status" value="1"/>
</dbReference>
<dbReference type="Proteomes" id="UP000317243">
    <property type="component" value="Unassembled WGS sequence"/>
</dbReference>
<accession>A0A5C5X3K3</accession>
<dbReference type="CDD" id="cd07176">
    <property type="entry name" value="terB"/>
    <property type="match status" value="1"/>
</dbReference>
<dbReference type="SUPFAM" id="SSF158682">
    <property type="entry name" value="TerB-like"/>
    <property type="match status" value="1"/>
</dbReference>
<dbReference type="EMBL" id="SIHI01000001">
    <property type="protein sequence ID" value="TWT56793.1"/>
    <property type="molecule type" value="Genomic_DNA"/>
</dbReference>
<proteinExistence type="predicted"/>
<keyword evidence="2" id="KW-1185">Reference proteome</keyword>
<gene>
    <name evidence="1" type="ORF">KOR42_01480</name>
</gene>
<protein>
    <recommendedName>
        <fullName evidence="3">Tellurite resistance protein TerB</fullName>
    </recommendedName>
</protein>
<dbReference type="RefSeq" id="WP_146506708.1">
    <property type="nucleotide sequence ID" value="NZ_SIHI01000001.1"/>
</dbReference>